<dbReference type="Pfam" id="PF01734">
    <property type="entry name" value="Patatin"/>
    <property type="match status" value="1"/>
</dbReference>
<dbReference type="GO" id="GO:0004620">
    <property type="term" value="F:phospholipase activity"/>
    <property type="evidence" value="ECO:0007669"/>
    <property type="project" value="TreeGrafter"/>
</dbReference>
<dbReference type="InterPro" id="IPR001611">
    <property type="entry name" value="Leu-rich_rpt"/>
</dbReference>
<dbReference type="GO" id="GO:0016020">
    <property type="term" value="C:membrane"/>
    <property type="evidence" value="ECO:0007669"/>
    <property type="project" value="TreeGrafter"/>
</dbReference>
<dbReference type="EMBL" id="GDKF01006812">
    <property type="protein sequence ID" value="JAT71810.1"/>
    <property type="molecule type" value="Transcribed_RNA"/>
</dbReference>
<keyword evidence="6 7" id="KW-0443">Lipid metabolism</keyword>
<feature type="active site" description="Proton acceptor" evidence="7">
    <location>
        <position position="796"/>
    </location>
</feature>
<accession>A0A1D1ZXY5</accession>
<comment type="domain">
    <text evidence="8">The nitrogen atoms of the two glycine residues in the GGXR motif define the oxyanion hole, and stabilize the oxyanion that forms during the nucleophilic attack by the catalytic serine during substrate cleavage.</text>
</comment>
<proteinExistence type="inferred from homology"/>
<dbReference type="Gene3D" id="1.25.10.10">
    <property type="entry name" value="Leucine-rich Repeat Variant"/>
    <property type="match status" value="1"/>
</dbReference>
<evidence type="ECO:0000313" key="11">
    <source>
        <dbReference type="EMBL" id="JAT71810.1"/>
    </source>
</evidence>
<gene>
    <name evidence="11" type="ORF">g.35079</name>
</gene>
<feature type="region of interest" description="Disordered" evidence="9">
    <location>
        <begin position="995"/>
        <end position="1120"/>
    </location>
</feature>
<dbReference type="GO" id="GO:0006631">
    <property type="term" value="P:fatty acid metabolic process"/>
    <property type="evidence" value="ECO:0007669"/>
    <property type="project" value="TreeGrafter"/>
</dbReference>
<evidence type="ECO:0000256" key="2">
    <source>
        <dbReference type="ARBA" id="ARBA00022614"/>
    </source>
</evidence>
<dbReference type="PANTHER" id="PTHR24185:SF1">
    <property type="entry name" value="CALCIUM-INDEPENDENT PHOSPHOLIPASE A2-GAMMA"/>
    <property type="match status" value="1"/>
</dbReference>
<keyword evidence="5 7" id="KW-0442">Lipid degradation</keyword>
<dbReference type="SMART" id="SM00369">
    <property type="entry name" value="LRR_TYP"/>
    <property type="match status" value="4"/>
</dbReference>
<dbReference type="EC" id="3.1.1.-" evidence="8"/>
<evidence type="ECO:0000259" key="10">
    <source>
        <dbReference type="PROSITE" id="PS51635"/>
    </source>
</evidence>
<evidence type="ECO:0000256" key="7">
    <source>
        <dbReference type="PROSITE-ProRule" id="PRU01161"/>
    </source>
</evidence>
<evidence type="ECO:0000256" key="9">
    <source>
        <dbReference type="SAM" id="MobiDB-lite"/>
    </source>
</evidence>
<dbReference type="GO" id="GO:0016042">
    <property type="term" value="P:lipid catabolic process"/>
    <property type="evidence" value="ECO:0007669"/>
    <property type="project" value="UniProtKB-UniRule"/>
</dbReference>
<comment type="similarity">
    <text evidence="8">Belongs to the patatin family.</text>
</comment>
<evidence type="ECO:0000256" key="4">
    <source>
        <dbReference type="ARBA" id="ARBA00022801"/>
    </source>
</evidence>
<evidence type="ECO:0000256" key="5">
    <source>
        <dbReference type="ARBA" id="ARBA00022963"/>
    </source>
</evidence>
<feature type="non-terminal residue" evidence="11">
    <location>
        <position position="1"/>
    </location>
</feature>
<dbReference type="InterPro" id="IPR016035">
    <property type="entry name" value="Acyl_Trfase/lysoPLipase"/>
</dbReference>
<dbReference type="PROSITE" id="PS51450">
    <property type="entry name" value="LRR"/>
    <property type="match status" value="1"/>
</dbReference>
<dbReference type="PANTHER" id="PTHR24185">
    <property type="entry name" value="CALCIUM-INDEPENDENT PHOSPHOLIPASE A2-GAMMA"/>
    <property type="match status" value="1"/>
</dbReference>
<evidence type="ECO:0000256" key="1">
    <source>
        <dbReference type="ARBA" id="ARBA00004430"/>
    </source>
</evidence>
<evidence type="ECO:0000256" key="8">
    <source>
        <dbReference type="RuleBase" id="RU361262"/>
    </source>
</evidence>
<dbReference type="InterPro" id="IPR016024">
    <property type="entry name" value="ARM-type_fold"/>
</dbReference>
<dbReference type="InterPro" id="IPR032675">
    <property type="entry name" value="LRR_dom_sf"/>
</dbReference>
<feature type="domain" description="PNPLA" evidence="10">
    <location>
        <begin position="584"/>
        <end position="809"/>
    </location>
</feature>
<feature type="compositionally biased region" description="Basic residues" evidence="9">
    <location>
        <begin position="1111"/>
        <end position="1120"/>
    </location>
</feature>
<dbReference type="SUPFAM" id="SSF48371">
    <property type="entry name" value="ARM repeat"/>
    <property type="match status" value="1"/>
</dbReference>
<keyword evidence="4 7" id="KW-0378">Hydrolase</keyword>
<name>A0A1D1ZXY5_AUXPR</name>
<dbReference type="InterPro" id="IPR003591">
    <property type="entry name" value="Leu-rich_rpt_typical-subtyp"/>
</dbReference>
<sequence>SSFSPHISLLHVVDLSTLNFNFRHAWLAFFVPRGLTMFGKISFKTQVELVSLKLDFVDGAHARDLDDEESPASLHSTTLSWPAAEPRDQVLARVREALEAPSLWQEFARLTLHTAEAPSPRRLVHASSFHSERVRADLTVQRDKLVLHSVEVGAPPSAPEVATLSAALRALPLASLGSLRWRGPGAAALWADQDVLRALGARLTRLDLAGSALGALPASVGALRELRTLDLTACGLKLLPPVLGSLTALRSLHADGNDISLIPGELARCASLRTLSLEGNRLTHVPLNFAALRQLRTLSLLSNPLEVLPEIGPCAALTNLSVANLRVTSSLDGSDLSVQLLPLSGQGYGLWGESRRAADRLRPIFELMLRRSAGHHPILSRSLRHLAASDPKHRTQMVAQEGALQQLLLMALSDSEQVACETCATLALLASHGPELAEAVAARDVSPVLGLLRSAASPAVTLAALRVLCALALTSTAAGARVAGEEVLDALEGLCTRPGVETGVLAAALEAVGNLCFGERVRAALRRRRPLMDAVDGLAGEAGGAGGGPVRAAAIRVLAILGENATVQRAVGRAPMQGRGVRILSMDGGGMKGMATVRMLRELEARTGRRVHELFDLIVGTSTGGLLAVALALRRMTLDECEAIYKVLGQRVFSRGGAQDREEGWMDSFYRNFHSRTQHVRAVVVGYKHDSAMYEELLKDYCDLSAFPEVLGKSMIDSAPLDCPRVALVATLASVMPATPFVFRNYEVGPELRGRMQELAAHGGSSRHAIWQAARASSAATYYLDGFECGAERFQDGAVTINNPALVALQEAQLLWPGTPLEVLVSIGTGSVPCVPRPAAVSSFMETGNILIESATDVERVAETLAATAHLIPGLQYFRFSPMDARCQMALDEIRQEEWAKLEAATEECIQNSGQQLDSAAAALMKGIGMETKIDQGDPNRGSSSLRHLRLDQGARIVLLHAPELGARKAELTAPLPTANLTVLCTDSFFASPTPLSNGAEAPGPRTSAASGPTHDGEPTQQEEAQESDQEENGQEPESPLNPPPTASTSKDPPAATQGTSQGAGGGLSEYLTSWFSPSKGGVGSADAARAEGGTGDSGGPAPSFLPQSARSRKRARRAVLHPGAASGAGLSLAPLAAAVAAALPPGRTAAVVLDLPVSSAGDLVLSWRSELHAVLGGSPAEAEWEARCGQPLAALFSPLPACTLPGGDQRLSLLSQHAQVVGGGRSVELRLMEHVSPGRSLSTAEASAHGRGMGVEGAGLHLRVRHTYPGTLPLQVGEGALAASLAGSVVFLTRTANPAWVAALLRGGTAAAVVAPAGERSLTVQDLGSVWPLLVAGQPLLPVLQRHGGLHLFTLGTDDKVQRHT</sequence>
<dbReference type="PROSITE" id="PS51635">
    <property type="entry name" value="PNPLA"/>
    <property type="match status" value="1"/>
</dbReference>
<keyword evidence="3" id="KW-0677">Repeat</keyword>
<protein>
    <recommendedName>
        <fullName evidence="8">Patatin</fullName>
        <ecNumber evidence="8">3.1.1.-</ecNumber>
    </recommendedName>
</protein>
<feature type="short sequence motif" description="GXSXG" evidence="7">
    <location>
        <begin position="620"/>
        <end position="624"/>
    </location>
</feature>
<keyword evidence="2" id="KW-0433">Leucine-rich repeat</keyword>
<evidence type="ECO:0000256" key="6">
    <source>
        <dbReference type="ARBA" id="ARBA00023098"/>
    </source>
</evidence>
<dbReference type="SUPFAM" id="SSF52058">
    <property type="entry name" value="L domain-like"/>
    <property type="match status" value="1"/>
</dbReference>
<reference evidence="11" key="1">
    <citation type="submission" date="2015-08" db="EMBL/GenBank/DDBJ databases">
        <authorList>
            <person name="Babu N.S."/>
            <person name="Beckwith C.J."/>
            <person name="Beseler K.G."/>
            <person name="Brison A."/>
            <person name="Carone J.V."/>
            <person name="Caskin T.P."/>
            <person name="Diamond M."/>
            <person name="Durham M.E."/>
            <person name="Foxe J.M."/>
            <person name="Go M."/>
            <person name="Henderson B.A."/>
            <person name="Jones I.B."/>
            <person name="McGettigan J.A."/>
            <person name="Micheletti S.J."/>
            <person name="Nasrallah M.E."/>
            <person name="Ortiz D."/>
            <person name="Piller C.R."/>
            <person name="Privatt S.R."/>
            <person name="Schneider S.L."/>
            <person name="Sharp S."/>
            <person name="Smith T.C."/>
            <person name="Stanton J.D."/>
            <person name="Ullery H.E."/>
            <person name="Wilson R.J."/>
            <person name="Serrano M.G."/>
            <person name="Buck G."/>
            <person name="Lee V."/>
            <person name="Wang Y."/>
            <person name="Carvalho R."/>
            <person name="Voegtly L."/>
            <person name="Shi R."/>
            <person name="Duckworth R."/>
            <person name="Johnson A."/>
            <person name="Loviza R."/>
            <person name="Walstead R."/>
            <person name="Shah Z."/>
            <person name="Kiflezghi M."/>
            <person name="Wade K."/>
            <person name="Ball S.L."/>
            <person name="Bradley K.W."/>
            <person name="Asai D.J."/>
            <person name="Bowman C.A."/>
            <person name="Russell D.A."/>
            <person name="Pope W.H."/>
            <person name="Jacobs-Sera D."/>
            <person name="Hendrix R.W."/>
            <person name="Hatfull G.F."/>
        </authorList>
    </citation>
    <scope>NUCLEOTIDE SEQUENCE</scope>
</reference>
<comment type="subcellular location">
    <subcellularLocation>
        <location evidence="1">Cytoplasm</location>
        <location evidence="1">Cytoskeleton</location>
        <location evidence="1">Cilium axoneme</location>
    </subcellularLocation>
</comment>
<comment type="function">
    <text evidence="8">Lipolytic acyl hydrolase (LAH).</text>
</comment>
<feature type="compositionally biased region" description="Acidic residues" evidence="9">
    <location>
        <begin position="1024"/>
        <end position="1035"/>
    </location>
</feature>
<dbReference type="InterPro" id="IPR002641">
    <property type="entry name" value="PNPLA_dom"/>
</dbReference>
<dbReference type="Gene3D" id="3.40.1090.10">
    <property type="entry name" value="Cytosolic phospholipase A2 catalytic domain"/>
    <property type="match status" value="1"/>
</dbReference>
<dbReference type="GO" id="GO:0005930">
    <property type="term" value="C:axoneme"/>
    <property type="evidence" value="ECO:0007669"/>
    <property type="project" value="UniProtKB-SubCell"/>
</dbReference>
<dbReference type="InterPro" id="IPR011989">
    <property type="entry name" value="ARM-like"/>
</dbReference>
<dbReference type="SUPFAM" id="SSF52151">
    <property type="entry name" value="FabD/lysophospholipase-like"/>
    <property type="match status" value="1"/>
</dbReference>
<feature type="short sequence motif" description="DGA/G" evidence="7">
    <location>
        <begin position="796"/>
        <end position="798"/>
    </location>
</feature>
<evidence type="ECO:0000256" key="3">
    <source>
        <dbReference type="ARBA" id="ARBA00022737"/>
    </source>
</evidence>
<organism evidence="11">
    <name type="scientific">Auxenochlorella protothecoides</name>
    <name type="common">Green microalga</name>
    <name type="synonym">Chlorella protothecoides</name>
    <dbReference type="NCBI Taxonomy" id="3075"/>
    <lineage>
        <taxon>Eukaryota</taxon>
        <taxon>Viridiplantae</taxon>
        <taxon>Chlorophyta</taxon>
        <taxon>core chlorophytes</taxon>
        <taxon>Trebouxiophyceae</taxon>
        <taxon>Chlorellales</taxon>
        <taxon>Chlorellaceae</taxon>
        <taxon>Auxenochlorella</taxon>
    </lineage>
</organism>
<dbReference type="Gene3D" id="3.80.10.10">
    <property type="entry name" value="Ribonuclease Inhibitor"/>
    <property type="match status" value="1"/>
</dbReference>
<feature type="active site" description="Nucleophile" evidence="7">
    <location>
        <position position="622"/>
    </location>
</feature>
<feature type="short sequence motif" description="GXGXXG" evidence="7">
    <location>
        <begin position="588"/>
        <end position="593"/>
    </location>
</feature>